<protein>
    <submittedName>
        <fullName evidence="1">Uncharacterized protein</fullName>
    </submittedName>
</protein>
<dbReference type="Proteomes" id="UP000004348">
    <property type="component" value="Chromosome"/>
</dbReference>
<dbReference type="HOGENOM" id="CLU_3038874_0_0_2"/>
<reference evidence="1" key="1">
    <citation type="journal article" date="2011" name="PLoS ONE">
        <title>Genome of a low-salinity ammonia-oxidizing archaeon determined by single-cell and metagenomic analysis.</title>
        <authorList>
            <person name="Blainey P.C."/>
            <person name="Mosier A.C."/>
            <person name="Potanina A."/>
            <person name="Francis C.A."/>
            <person name="Quake S.R."/>
        </authorList>
    </citation>
    <scope>NUCLEOTIDE SEQUENCE [LARGE SCALE GENOMIC DNA]</scope>
    <source>
        <strain evidence="1">SFB1</strain>
    </source>
</reference>
<dbReference type="EMBL" id="AEGP01000065">
    <property type="protein sequence ID" value="EGG41356.1"/>
    <property type="molecule type" value="Genomic_DNA"/>
</dbReference>
<evidence type="ECO:0000313" key="1">
    <source>
        <dbReference type="EMBL" id="EGG41356.1"/>
    </source>
</evidence>
<sequence>MKVLDLGEGEAAFGLIIRDKYDHDNYVLLSFENLEEIHEAYNFLKKQFEEKNHD</sequence>
<proteinExistence type="predicted"/>
<name>F3KMR4_9ARCH</name>
<accession>F3KMR4</accession>
<dbReference type="STRING" id="886738.Nlim_1815"/>
<gene>
    <name evidence="1" type="ORF">Nlim_1815</name>
</gene>
<dbReference type="AlphaFoldDB" id="F3KMR4"/>
<comment type="caution">
    <text evidence="1">The sequence shown here is derived from an EMBL/GenBank/DDBJ whole genome shotgun (WGS) entry which is preliminary data.</text>
</comment>
<organism evidence="1">
    <name type="scientific">Candidatus Nitrosarchaeum limnium SFB1</name>
    <dbReference type="NCBI Taxonomy" id="886738"/>
    <lineage>
        <taxon>Archaea</taxon>
        <taxon>Nitrososphaerota</taxon>
        <taxon>Nitrososphaeria</taxon>
        <taxon>Nitrosopumilales</taxon>
        <taxon>Nitrosopumilaceae</taxon>
        <taxon>Nitrosarchaeum</taxon>
    </lineage>
</organism>